<feature type="region of interest" description="Disordered" evidence="1">
    <location>
        <begin position="55"/>
        <end position="74"/>
    </location>
</feature>
<organism evidence="2 3">
    <name type="scientific">Pyrus ussuriensis x Pyrus communis</name>
    <dbReference type="NCBI Taxonomy" id="2448454"/>
    <lineage>
        <taxon>Eukaryota</taxon>
        <taxon>Viridiplantae</taxon>
        <taxon>Streptophyta</taxon>
        <taxon>Embryophyta</taxon>
        <taxon>Tracheophyta</taxon>
        <taxon>Spermatophyta</taxon>
        <taxon>Magnoliopsida</taxon>
        <taxon>eudicotyledons</taxon>
        <taxon>Gunneridae</taxon>
        <taxon>Pentapetalae</taxon>
        <taxon>rosids</taxon>
        <taxon>fabids</taxon>
        <taxon>Rosales</taxon>
        <taxon>Rosaceae</taxon>
        <taxon>Amygdaloideae</taxon>
        <taxon>Maleae</taxon>
        <taxon>Pyrus</taxon>
    </lineage>
</organism>
<comment type="caution">
    <text evidence="2">The sequence shown here is derived from an EMBL/GenBank/DDBJ whole genome shotgun (WGS) entry which is preliminary data.</text>
</comment>
<evidence type="ECO:0000256" key="1">
    <source>
        <dbReference type="SAM" id="MobiDB-lite"/>
    </source>
</evidence>
<sequence>MISMHFPNAVSTKICHQPPRRNYVSVRFASISADSSPTPPETPTIKLEFIRDSETQWPPALRSSPRPSKSPGQPGGRCIVSHCTFTCIVQTSTIKTILEIVWLFCCSSINHVYFVSSRNNVRYFGLTRDVYFLIHLCKLN</sequence>
<gene>
    <name evidence="2" type="ORF">D8674_034201</name>
</gene>
<proteinExistence type="predicted"/>
<reference evidence="2 3" key="3">
    <citation type="submission" date="2019-11" db="EMBL/GenBank/DDBJ databases">
        <title>A de novo genome assembly of a pear dwarfing rootstock.</title>
        <authorList>
            <person name="Wang F."/>
            <person name="Wang J."/>
            <person name="Li S."/>
            <person name="Zhang Y."/>
            <person name="Fang M."/>
            <person name="Ma L."/>
            <person name="Zhao Y."/>
            <person name="Jiang S."/>
        </authorList>
    </citation>
    <scope>NUCLEOTIDE SEQUENCE [LARGE SCALE GENOMIC DNA]</scope>
    <source>
        <strain evidence="2">S2</strain>
        <tissue evidence="2">Leaf</tissue>
    </source>
</reference>
<reference evidence="2 3" key="1">
    <citation type="submission" date="2019-09" db="EMBL/GenBank/DDBJ databases">
        <authorList>
            <person name="Ou C."/>
        </authorList>
    </citation>
    <scope>NUCLEOTIDE SEQUENCE [LARGE SCALE GENOMIC DNA]</scope>
    <source>
        <strain evidence="2">S2</strain>
        <tissue evidence="2">Leaf</tissue>
    </source>
</reference>
<keyword evidence="3" id="KW-1185">Reference proteome</keyword>
<dbReference type="Proteomes" id="UP000327157">
    <property type="component" value="Chromosome 8"/>
</dbReference>
<dbReference type="AlphaFoldDB" id="A0A5N5HN98"/>
<evidence type="ECO:0000313" key="3">
    <source>
        <dbReference type="Proteomes" id="UP000327157"/>
    </source>
</evidence>
<reference evidence="3" key="2">
    <citation type="submission" date="2019-10" db="EMBL/GenBank/DDBJ databases">
        <title>A de novo genome assembly of a pear dwarfing rootstock.</title>
        <authorList>
            <person name="Wang F."/>
            <person name="Wang J."/>
            <person name="Li S."/>
            <person name="Zhang Y."/>
            <person name="Fang M."/>
            <person name="Ma L."/>
            <person name="Zhao Y."/>
            <person name="Jiang S."/>
        </authorList>
    </citation>
    <scope>NUCLEOTIDE SEQUENCE [LARGE SCALE GENOMIC DNA]</scope>
</reference>
<accession>A0A5N5HN98</accession>
<evidence type="ECO:0000313" key="2">
    <source>
        <dbReference type="EMBL" id="KAB2629406.1"/>
    </source>
</evidence>
<dbReference type="EMBL" id="SMOL01000148">
    <property type="protein sequence ID" value="KAB2629406.1"/>
    <property type="molecule type" value="Genomic_DNA"/>
</dbReference>
<protein>
    <submittedName>
        <fullName evidence="2">Uncharacterized protein</fullName>
    </submittedName>
</protein>
<name>A0A5N5HN98_9ROSA</name>